<comment type="subcellular location">
    <subcellularLocation>
        <location evidence="1">Nucleus</location>
    </subcellularLocation>
</comment>
<dbReference type="eggNOG" id="ENOG502RYHI">
    <property type="taxonomic scope" value="Eukaryota"/>
</dbReference>
<organism evidence="10">
    <name type="scientific">Eucalyptus grandis</name>
    <name type="common">Flooded gum</name>
    <dbReference type="NCBI Taxonomy" id="71139"/>
    <lineage>
        <taxon>Eukaryota</taxon>
        <taxon>Viridiplantae</taxon>
        <taxon>Streptophyta</taxon>
        <taxon>Embryophyta</taxon>
        <taxon>Tracheophyta</taxon>
        <taxon>Spermatophyta</taxon>
        <taxon>Magnoliopsida</taxon>
        <taxon>eudicotyledons</taxon>
        <taxon>Gunneridae</taxon>
        <taxon>Pentapetalae</taxon>
        <taxon>rosids</taxon>
        <taxon>malvids</taxon>
        <taxon>Myrtales</taxon>
        <taxon>Myrtaceae</taxon>
        <taxon>Myrtoideae</taxon>
        <taxon>Eucalypteae</taxon>
        <taxon>Eucalyptus</taxon>
    </lineage>
</organism>
<evidence type="ECO:0000256" key="8">
    <source>
        <dbReference type="SAM" id="MobiDB-lite"/>
    </source>
</evidence>
<name>A0A058ZZN5_EUCGR</name>
<sequence length="218" mass="22781">MRRPGATAGAAGFAAADARSPPEIRYRGVRKRPWGKFAAEIRDPAKKCRIWLGTFATAEDAARAYDVAARGIYGAKARTNFAADPQSVGSQATGLDQAHNRPDLEVASDGFDASRPTSSSLSSTVESFGGPRVANRVPVAVAAADRRPVQPVPGDDCHSDCGSSSSVVDEVEDCCATPAPAPLSRRALPFDLNLPPQMDCAGGSDELNGDDLATALRL</sequence>
<keyword evidence="5" id="KW-0804">Transcription</keyword>
<evidence type="ECO:0000256" key="3">
    <source>
        <dbReference type="ARBA" id="ARBA00023015"/>
    </source>
</evidence>
<evidence type="ECO:0000256" key="2">
    <source>
        <dbReference type="ARBA" id="ARBA00022745"/>
    </source>
</evidence>
<dbReference type="SUPFAM" id="SSF54171">
    <property type="entry name" value="DNA-binding domain"/>
    <property type="match status" value="1"/>
</dbReference>
<accession>A0A058ZZN5</accession>
<dbReference type="CDD" id="cd00018">
    <property type="entry name" value="AP2"/>
    <property type="match status" value="1"/>
</dbReference>
<dbReference type="PRINTS" id="PR00367">
    <property type="entry name" value="ETHRSPELEMNT"/>
</dbReference>
<keyword evidence="4" id="KW-0238">DNA-binding</keyword>
<keyword evidence="6" id="KW-0539">Nucleus</keyword>
<keyword evidence="3" id="KW-0805">Transcription regulation</keyword>
<gene>
    <name evidence="10" type="ORF">EUGRSUZ_K00734</name>
</gene>
<dbReference type="OMA" id="FKSGEVC"/>
<dbReference type="PANTHER" id="PTHR31677:SF248">
    <property type="entry name" value="OS04G0669200 PROTEIN"/>
    <property type="match status" value="1"/>
</dbReference>
<evidence type="ECO:0000256" key="5">
    <source>
        <dbReference type="ARBA" id="ARBA00023163"/>
    </source>
</evidence>
<dbReference type="Gramene" id="KCW46919">
    <property type="protein sequence ID" value="KCW46919"/>
    <property type="gene ID" value="EUGRSUZ_K00734"/>
</dbReference>
<keyword evidence="2" id="KW-0936">Ethylene signaling pathway</keyword>
<dbReference type="GO" id="GO:0009873">
    <property type="term" value="P:ethylene-activated signaling pathway"/>
    <property type="evidence" value="ECO:0007669"/>
    <property type="project" value="UniProtKB-KW"/>
</dbReference>
<dbReference type="InterPro" id="IPR001471">
    <property type="entry name" value="AP2/ERF_dom"/>
</dbReference>
<dbReference type="GO" id="GO:0003700">
    <property type="term" value="F:DNA-binding transcription factor activity"/>
    <property type="evidence" value="ECO:0007669"/>
    <property type="project" value="InterPro"/>
</dbReference>
<feature type="region of interest" description="Disordered" evidence="8">
    <location>
        <begin position="106"/>
        <end position="129"/>
    </location>
</feature>
<dbReference type="EMBL" id="KK198763">
    <property type="protein sequence ID" value="KCW46919.1"/>
    <property type="molecule type" value="Genomic_DNA"/>
</dbReference>
<dbReference type="GO" id="GO:0005634">
    <property type="term" value="C:nucleus"/>
    <property type="evidence" value="ECO:0007669"/>
    <property type="project" value="UniProtKB-SubCell"/>
</dbReference>
<dbReference type="Gene3D" id="3.30.730.10">
    <property type="entry name" value="AP2/ERF domain"/>
    <property type="match status" value="1"/>
</dbReference>
<dbReference type="InterPro" id="IPR036955">
    <property type="entry name" value="AP2/ERF_dom_sf"/>
</dbReference>
<evidence type="ECO:0000256" key="1">
    <source>
        <dbReference type="ARBA" id="ARBA00004123"/>
    </source>
</evidence>
<evidence type="ECO:0000259" key="9">
    <source>
        <dbReference type="PROSITE" id="PS51032"/>
    </source>
</evidence>
<evidence type="ECO:0000313" key="10">
    <source>
        <dbReference type="EMBL" id="KCW46919.1"/>
    </source>
</evidence>
<dbReference type="Pfam" id="PF00847">
    <property type="entry name" value="AP2"/>
    <property type="match status" value="1"/>
</dbReference>
<dbReference type="InParanoid" id="A0A058ZZN5"/>
<feature type="compositionally biased region" description="Low complexity" evidence="8">
    <location>
        <begin position="114"/>
        <end position="129"/>
    </location>
</feature>
<dbReference type="GO" id="GO:0003677">
    <property type="term" value="F:DNA binding"/>
    <property type="evidence" value="ECO:0007669"/>
    <property type="project" value="UniProtKB-KW"/>
</dbReference>
<feature type="region of interest" description="Disordered" evidence="8">
    <location>
        <begin position="199"/>
        <end position="218"/>
    </location>
</feature>
<dbReference type="SMART" id="SM00380">
    <property type="entry name" value="AP2"/>
    <property type="match status" value="1"/>
</dbReference>
<proteinExistence type="inferred from homology"/>
<evidence type="ECO:0000256" key="7">
    <source>
        <dbReference type="ARBA" id="ARBA00024343"/>
    </source>
</evidence>
<dbReference type="OrthoDB" id="1931494at2759"/>
<dbReference type="PROSITE" id="PS51032">
    <property type="entry name" value="AP2_ERF"/>
    <property type="match status" value="1"/>
</dbReference>
<dbReference type="InterPro" id="IPR016177">
    <property type="entry name" value="DNA-bd_dom_sf"/>
</dbReference>
<dbReference type="AlphaFoldDB" id="A0A058ZZN5"/>
<reference evidence="10" key="1">
    <citation type="submission" date="2013-07" db="EMBL/GenBank/DDBJ databases">
        <title>The genome of Eucalyptus grandis.</title>
        <authorList>
            <person name="Schmutz J."/>
            <person name="Hayes R."/>
            <person name="Myburg A."/>
            <person name="Tuskan G."/>
            <person name="Grattapaglia D."/>
            <person name="Rokhsar D.S."/>
        </authorList>
    </citation>
    <scope>NUCLEOTIDE SEQUENCE</scope>
    <source>
        <tissue evidence="10">Leaf extractions</tissue>
    </source>
</reference>
<evidence type="ECO:0000256" key="6">
    <source>
        <dbReference type="ARBA" id="ARBA00023242"/>
    </source>
</evidence>
<evidence type="ECO:0000256" key="4">
    <source>
        <dbReference type="ARBA" id="ARBA00023125"/>
    </source>
</evidence>
<dbReference type="PANTHER" id="PTHR31677">
    <property type="entry name" value="AP2 DOMAIN CLASS TRANSCRIPTION FACTOR"/>
    <property type="match status" value="1"/>
</dbReference>
<comment type="similarity">
    <text evidence="7">Belongs to the AP2/ERF transcription factor family. ERF subfamily.</text>
</comment>
<dbReference type="STRING" id="71139.A0A058ZZN5"/>
<dbReference type="KEGG" id="egr:104424709"/>
<feature type="domain" description="AP2/ERF" evidence="9">
    <location>
        <begin position="25"/>
        <end position="82"/>
    </location>
</feature>
<dbReference type="FunFam" id="3.30.730.10:FF:000001">
    <property type="entry name" value="Ethylene-responsive transcription factor 2"/>
    <property type="match status" value="1"/>
</dbReference>
<protein>
    <recommendedName>
        <fullName evidence="9">AP2/ERF domain-containing protein</fullName>
    </recommendedName>
</protein>